<keyword evidence="3" id="KW-0031">Aminopeptidase</keyword>
<evidence type="ECO:0000256" key="2">
    <source>
        <dbReference type="SAM" id="MobiDB-lite"/>
    </source>
</evidence>
<keyword evidence="3" id="KW-0645">Protease</keyword>
<evidence type="ECO:0000313" key="4">
    <source>
        <dbReference type="Proteomes" id="UP000018291"/>
    </source>
</evidence>
<dbReference type="STRING" id="1229780.BN381_50038"/>
<proteinExistence type="inferred from homology"/>
<dbReference type="Gene3D" id="3.60.70.12">
    <property type="entry name" value="L-amino peptidase D-ALA esterase/amidase"/>
    <property type="match status" value="1"/>
</dbReference>
<dbReference type="PANTHER" id="PTHR36512:SF3">
    <property type="entry name" value="BLR5678 PROTEIN"/>
    <property type="match status" value="1"/>
</dbReference>
<dbReference type="GO" id="GO:0004177">
    <property type="term" value="F:aminopeptidase activity"/>
    <property type="evidence" value="ECO:0007669"/>
    <property type="project" value="UniProtKB-KW"/>
</dbReference>
<comment type="similarity">
    <text evidence="1">Belongs to the peptidase S58 family.</text>
</comment>
<gene>
    <name evidence="3" type="ORF">BN381_50038</name>
</gene>
<accession>R4Z609</accession>
<dbReference type="eggNOG" id="COG3191">
    <property type="taxonomic scope" value="Bacteria"/>
</dbReference>
<feature type="compositionally biased region" description="Low complexity" evidence="2">
    <location>
        <begin position="233"/>
        <end position="253"/>
    </location>
</feature>
<reference evidence="3 4" key="1">
    <citation type="journal article" date="2013" name="ISME J.">
        <title>Metabolic model for the filamentous 'Candidatus Microthrix parvicella' based on genomic and metagenomic analyses.</title>
        <authorList>
            <person name="Jon McIlroy S."/>
            <person name="Kristiansen R."/>
            <person name="Albertsen M."/>
            <person name="Michael Karst S."/>
            <person name="Rossetti S."/>
            <person name="Lund Nielsen J."/>
            <person name="Tandoi V."/>
            <person name="James Seviour R."/>
            <person name="Nielsen P.H."/>
        </authorList>
    </citation>
    <scope>NUCLEOTIDE SEQUENCE [LARGE SCALE GENOMIC DNA]</scope>
    <source>
        <strain evidence="3 4">RN1</strain>
    </source>
</reference>
<dbReference type="RefSeq" id="WP_012229245.1">
    <property type="nucleotide sequence ID" value="NZ_HG422565.1"/>
</dbReference>
<dbReference type="InterPro" id="IPR016117">
    <property type="entry name" value="ArgJ-like_dom_sf"/>
</dbReference>
<feature type="region of interest" description="Disordered" evidence="2">
    <location>
        <begin position="217"/>
        <end position="255"/>
    </location>
</feature>
<comment type="caution">
    <text evidence="3">The sequence shown here is derived from an EMBL/GenBank/DDBJ whole genome shotgun (WGS) entry which is preliminary data.</text>
</comment>
<dbReference type="Proteomes" id="UP000018291">
    <property type="component" value="Unassembled WGS sequence"/>
</dbReference>
<name>R4Z609_9ACTN</name>
<dbReference type="SUPFAM" id="SSF56266">
    <property type="entry name" value="DmpA/ArgJ-like"/>
    <property type="match status" value="1"/>
</dbReference>
<keyword evidence="3" id="KW-0378">Hydrolase</keyword>
<organism evidence="3 4">
    <name type="scientific">Candidatus Neomicrothrix parvicella RN1</name>
    <dbReference type="NCBI Taxonomy" id="1229780"/>
    <lineage>
        <taxon>Bacteria</taxon>
        <taxon>Bacillati</taxon>
        <taxon>Actinomycetota</taxon>
        <taxon>Acidimicrobiia</taxon>
        <taxon>Acidimicrobiales</taxon>
        <taxon>Microthrixaceae</taxon>
        <taxon>Candidatus Neomicrothrix</taxon>
    </lineage>
</organism>
<dbReference type="AlphaFoldDB" id="R4Z609"/>
<dbReference type="HOGENOM" id="CLU_044458_1_0_11"/>
<dbReference type="PANTHER" id="PTHR36512">
    <property type="entry name" value="D-AMINOPEPTIDASE"/>
    <property type="match status" value="1"/>
</dbReference>
<sequence>MAEFESAHGTVTSSGLDGFDDVAVGHWTDAAARTGVTVVVLPEGSIGSAEVRGGAPATREFDVLAPTATVQRLDAVVLSGGSAFGLAAVDGVVSVLSAAGRGFPTAGGVVPIVAGMSLFDLAVGTSDVRPAPAHGAAAVEAALAVPVTASEDGAEGAGTWAGTGAGAGAIVSKWRGRDHAVPGGLVTATISEGGFTVSALIAVNAFGDVVGHGPADDPWPSLVPADDGDVGEAPGDPAPFGAASPPSASPPAGENTTLGLIVTDAALTKTECLLMAQGAHDGYARAITPPHCRVDGDAVVAAATGAVPLAPHDDPRRVAQIELLRWLAVRATAAALATLADVAPPGPIPWIDAPAT</sequence>
<dbReference type="Pfam" id="PF03576">
    <property type="entry name" value="Peptidase_S58"/>
    <property type="match status" value="1"/>
</dbReference>
<evidence type="ECO:0000313" key="3">
    <source>
        <dbReference type="EMBL" id="CCM64896.1"/>
    </source>
</evidence>
<dbReference type="EMBL" id="CANL01000045">
    <property type="protein sequence ID" value="CCM64896.1"/>
    <property type="molecule type" value="Genomic_DNA"/>
</dbReference>
<protein>
    <submittedName>
        <fullName evidence="3">Putative L-aminopeptidase/D-esterase domain protein</fullName>
    </submittedName>
</protein>
<dbReference type="InterPro" id="IPR005321">
    <property type="entry name" value="Peptidase_S58_DmpA"/>
</dbReference>
<keyword evidence="4" id="KW-1185">Reference proteome</keyword>
<evidence type="ECO:0000256" key="1">
    <source>
        <dbReference type="ARBA" id="ARBA00007068"/>
    </source>
</evidence>
<dbReference type="OrthoDB" id="9808347at2"/>